<keyword evidence="2" id="KW-1185">Reference proteome</keyword>
<dbReference type="Proteomes" id="UP001057402">
    <property type="component" value="Chromosome 7"/>
</dbReference>
<accession>A0ACB9P0J3</accession>
<comment type="caution">
    <text evidence="1">The sequence shown here is derived from an EMBL/GenBank/DDBJ whole genome shotgun (WGS) entry which is preliminary data.</text>
</comment>
<proteinExistence type="predicted"/>
<sequence>MDLGIDNDIVLVNGKVDPKSEFDVINLELIFSDLDQKRMERLKKGKAKDSQSKLKSQIKRSALDKIEQALMDRKQLENDLAEPENNPHVKEVMGPASELESGSVTTLAQVWDLPAQEFAELTEPPPDERTEYLKSLGITTVAWVISLEQHMIFWVPLEKW</sequence>
<name>A0ACB9P0J3_9MYRT</name>
<dbReference type="EMBL" id="CM042886">
    <property type="protein sequence ID" value="KAI4342432.1"/>
    <property type="molecule type" value="Genomic_DNA"/>
</dbReference>
<protein>
    <submittedName>
        <fullName evidence="1">Uncharacterized protein</fullName>
    </submittedName>
</protein>
<organism evidence="1 2">
    <name type="scientific">Melastoma candidum</name>
    <dbReference type="NCBI Taxonomy" id="119954"/>
    <lineage>
        <taxon>Eukaryota</taxon>
        <taxon>Viridiplantae</taxon>
        <taxon>Streptophyta</taxon>
        <taxon>Embryophyta</taxon>
        <taxon>Tracheophyta</taxon>
        <taxon>Spermatophyta</taxon>
        <taxon>Magnoliopsida</taxon>
        <taxon>eudicotyledons</taxon>
        <taxon>Gunneridae</taxon>
        <taxon>Pentapetalae</taxon>
        <taxon>rosids</taxon>
        <taxon>malvids</taxon>
        <taxon>Myrtales</taxon>
        <taxon>Melastomataceae</taxon>
        <taxon>Melastomatoideae</taxon>
        <taxon>Melastomateae</taxon>
        <taxon>Melastoma</taxon>
    </lineage>
</organism>
<evidence type="ECO:0000313" key="1">
    <source>
        <dbReference type="EMBL" id="KAI4342432.1"/>
    </source>
</evidence>
<evidence type="ECO:0000313" key="2">
    <source>
        <dbReference type="Proteomes" id="UP001057402"/>
    </source>
</evidence>
<gene>
    <name evidence="1" type="ORF">MLD38_027060</name>
</gene>
<reference evidence="2" key="1">
    <citation type="journal article" date="2023" name="Front. Plant Sci.">
        <title>Chromosomal-level genome assembly of Melastoma candidum provides insights into trichome evolution.</title>
        <authorList>
            <person name="Zhong Y."/>
            <person name="Wu W."/>
            <person name="Sun C."/>
            <person name="Zou P."/>
            <person name="Liu Y."/>
            <person name="Dai S."/>
            <person name="Zhou R."/>
        </authorList>
    </citation>
    <scope>NUCLEOTIDE SEQUENCE [LARGE SCALE GENOMIC DNA]</scope>
</reference>